<dbReference type="AlphaFoldDB" id="F9DLE8"/>
<evidence type="ECO:0000313" key="2">
    <source>
        <dbReference type="Proteomes" id="UP000004123"/>
    </source>
</evidence>
<reference evidence="1 2" key="1">
    <citation type="submission" date="2011-04" db="EMBL/GenBank/DDBJ databases">
        <authorList>
            <person name="Muzny D."/>
            <person name="Qin X."/>
            <person name="Deng J."/>
            <person name="Jiang H."/>
            <person name="Liu Y."/>
            <person name="Qu J."/>
            <person name="Song X.-Z."/>
            <person name="Zhang L."/>
            <person name="Thornton R."/>
            <person name="Coyle M."/>
            <person name="Francisco L."/>
            <person name="Jackson L."/>
            <person name="Javaid M."/>
            <person name="Korchina V."/>
            <person name="Kovar C."/>
            <person name="Mata R."/>
            <person name="Mathew T."/>
            <person name="Ngo R."/>
            <person name="Nguyen L."/>
            <person name="Nguyen N."/>
            <person name="Okwuonu G."/>
            <person name="Ongeri F."/>
            <person name="Pham C."/>
            <person name="Simmons D."/>
            <person name="Wilczek-Boney K."/>
            <person name="Hale W."/>
            <person name="Jakkamsetti A."/>
            <person name="Pham P."/>
            <person name="Ruth R."/>
            <person name="San Lucas F."/>
            <person name="Warren J."/>
            <person name="Zhang J."/>
            <person name="Zhao Z."/>
            <person name="Zhou C."/>
            <person name="Zhu D."/>
            <person name="Lee S."/>
            <person name="Bess C."/>
            <person name="Blankenburg K."/>
            <person name="Forbes L."/>
            <person name="Fu Q."/>
            <person name="Gubbala S."/>
            <person name="Hirani K."/>
            <person name="Jayaseelan J.C."/>
            <person name="Lara F."/>
            <person name="Munidasa M."/>
            <person name="Palculict T."/>
            <person name="Patil S."/>
            <person name="Pu L.-L."/>
            <person name="Saada N."/>
            <person name="Tang L."/>
            <person name="Weissenberger G."/>
            <person name="Zhu Y."/>
            <person name="Hemphill L."/>
            <person name="Shang Y."/>
            <person name="Youmans B."/>
            <person name="Ayvaz T."/>
            <person name="Ross M."/>
            <person name="Santibanez J."/>
            <person name="Aqrawi P."/>
            <person name="Gross S."/>
            <person name="Joshi V."/>
            <person name="Fowler G."/>
            <person name="Nazareth L."/>
            <person name="Reid J."/>
            <person name="Worley K."/>
            <person name="Petrosino J."/>
            <person name="Highlander S."/>
            <person name="Gibbs R."/>
        </authorList>
    </citation>
    <scope>NUCLEOTIDE SEQUENCE [LARGE SCALE GENOMIC DNA]</scope>
    <source>
        <strain evidence="1 2">ATCC 700821</strain>
    </source>
</reference>
<evidence type="ECO:0000313" key="1">
    <source>
        <dbReference type="EMBL" id="EGQ13057.1"/>
    </source>
</evidence>
<dbReference type="STRING" id="997353.HMPREF9144_2490"/>
<dbReference type="HOGENOM" id="CLU_2719002_0_0_10"/>
<name>F9DLE8_9BACT</name>
<accession>F9DLE8</accession>
<dbReference type="Proteomes" id="UP000004123">
    <property type="component" value="Unassembled WGS sequence"/>
</dbReference>
<dbReference type="EMBL" id="AFPY01000123">
    <property type="protein sequence ID" value="EGQ13057.1"/>
    <property type="molecule type" value="Genomic_DNA"/>
</dbReference>
<gene>
    <name evidence="1" type="ORF">HMPREF9144_2490</name>
</gene>
<protein>
    <submittedName>
        <fullName evidence="1">Uncharacterized protein</fullName>
    </submittedName>
</protein>
<proteinExistence type="predicted"/>
<organism evidence="1 2">
    <name type="scientific">Prevotella pallens ATCC 700821</name>
    <dbReference type="NCBI Taxonomy" id="997353"/>
    <lineage>
        <taxon>Bacteria</taxon>
        <taxon>Pseudomonadati</taxon>
        <taxon>Bacteroidota</taxon>
        <taxon>Bacteroidia</taxon>
        <taxon>Bacteroidales</taxon>
        <taxon>Prevotellaceae</taxon>
        <taxon>Prevotella</taxon>
    </lineage>
</organism>
<comment type="caution">
    <text evidence="1">The sequence shown here is derived from an EMBL/GenBank/DDBJ whole genome shotgun (WGS) entry which is preliminary data.</text>
</comment>
<sequence>MNTPHGRHFWVLFLGNQSPFAEEFQFVYEHLLATKNVIDANDKFFHFTLCILPVLSADPCPAQGAAGRLVTF</sequence>